<proteinExistence type="predicted"/>
<dbReference type="EMBL" id="AP018890">
    <property type="protein sequence ID" value="BBF90151.1"/>
    <property type="molecule type" value="Genomic_DNA"/>
</dbReference>
<evidence type="ECO:0000313" key="1">
    <source>
        <dbReference type="EMBL" id="BBF90151.1"/>
    </source>
</evidence>
<reference evidence="1" key="2">
    <citation type="submission" date="2018-08" db="EMBL/GenBank/DDBJ databases">
        <title>Oryza rufipogon genomic DNA, chromosome 11, BAC clone:ORUFIb0043P10.</title>
        <authorList>
            <person name="Wu J."/>
            <person name="Kanamori H."/>
        </authorList>
    </citation>
    <scope>NUCLEOTIDE SEQUENCE</scope>
    <source>
        <strain evidence="1">W1943</strain>
    </source>
</reference>
<reference evidence="2" key="1">
    <citation type="submission" date="2018-08" db="EMBL/GenBank/DDBJ databases">
        <title>Oryza rufipogon genomic DNA, chromosome 11, BAC clone:ORUFIa0076A08.</title>
        <authorList>
            <person name="Wu J."/>
            <person name="Kanamori H."/>
        </authorList>
    </citation>
    <scope>NUCLEOTIDE SEQUENCE</scope>
    <source>
        <strain evidence="2">W1943</strain>
    </source>
</reference>
<evidence type="ECO:0000313" key="2">
    <source>
        <dbReference type="EMBL" id="BBF90154.1"/>
    </source>
</evidence>
<protein>
    <submittedName>
        <fullName evidence="2">Uncharacterized protein</fullName>
    </submittedName>
</protein>
<gene>
    <name evidence="2" type="primary">ORUFIa0076A08.3</name>
    <name evidence="1" type="synonym">ORUFIb0043P10.34</name>
</gene>
<sequence length="106" mass="11572">MRRPSLCRLAADLPYTSSFSFRLSPPAVTDAPHRLAGTEQQPAATTGVMHRQQLFHRSRATTTGGISSGAAHVAEKTWMKEMVPKEAIPSHTLGTVYIRGITFPLI</sequence>
<dbReference type="AlphaFoldDB" id="A0A679BCK7"/>
<dbReference type="EMBL" id="AP018891">
    <property type="protein sequence ID" value="BBF90154.1"/>
    <property type="molecule type" value="Genomic_DNA"/>
</dbReference>
<organism evidence="2">
    <name type="scientific">Oryza rufipogon</name>
    <name type="common">Brownbeard rice</name>
    <name type="synonym">Asian wild rice</name>
    <dbReference type="NCBI Taxonomy" id="4529"/>
    <lineage>
        <taxon>Eukaryota</taxon>
        <taxon>Viridiplantae</taxon>
        <taxon>Streptophyta</taxon>
        <taxon>Embryophyta</taxon>
        <taxon>Tracheophyta</taxon>
        <taxon>Spermatophyta</taxon>
        <taxon>Magnoliopsida</taxon>
        <taxon>Liliopsida</taxon>
        <taxon>Poales</taxon>
        <taxon>Poaceae</taxon>
        <taxon>BOP clade</taxon>
        <taxon>Oryzoideae</taxon>
        <taxon>Oryzeae</taxon>
        <taxon>Oryzinae</taxon>
        <taxon>Oryza</taxon>
    </lineage>
</organism>
<name>A0A679BCK7_ORYRU</name>
<accession>A0A679BCK7</accession>